<dbReference type="HOGENOM" id="CLU_2698681_0_0_7"/>
<dbReference type="Proteomes" id="UP000006055">
    <property type="component" value="Chromosome"/>
</dbReference>
<evidence type="ECO:0000313" key="1">
    <source>
        <dbReference type="EMBL" id="AFM26213.1"/>
    </source>
</evidence>
<reference evidence="2" key="1">
    <citation type="submission" date="2012-06" db="EMBL/GenBank/DDBJ databases">
        <title>Complete sequence of chromosome of Desulfomonile tiedjei DSM 6799.</title>
        <authorList>
            <person name="Lucas S."/>
            <person name="Copeland A."/>
            <person name="Lapidus A."/>
            <person name="Glavina del Rio T."/>
            <person name="Dalin E."/>
            <person name="Tice H."/>
            <person name="Bruce D."/>
            <person name="Goodwin L."/>
            <person name="Pitluck S."/>
            <person name="Peters L."/>
            <person name="Ovchinnikova G."/>
            <person name="Zeytun A."/>
            <person name="Lu M."/>
            <person name="Kyrpides N."/>
            <person name="Mavromatis K."/>
            <person name="Ivanova N."/>
            <person name="Brettin T."/>
            <person name="Detter J.C."/>
            <person name="Han C."/>
            <person name="Larimer F."/>
            <person name="Land M."/>
            <person name="Hauser L."/>
            <person name="Markowitz V."/>
            <person name="Cheng J.-F."/>
            <person name="Hugenholtz P."/>
            <person name="Woyke T."/>
            <person name="Wu D."/>
            <person name="Spring S."/>
            <person name="Schroeder M."/>
            <person name="Brambilla E."/>
            <person name="Klenk H.-P."/>
            <person name="Eisen J.A."/>
        </authorList>
    </citation>
    <scope>NUCLEOTIDE SEQUENCE [LARGE SCALE GENOMIC DNA]</scope>
    <source>
        <strain evidence="2">ATCC 49306 / DSM 6799 / DCB-1</strain>
    </source>
</reference>
<organism evidence="1 2">
    <name type="scientific">Desulfomonile tiedjei (strain ATCC 49306 / DSM 6799 / DCB-1)</name>
    <dbReference type="NCBI Taxonomy" id="706587"/>
    <lineage>
        <taxon>Bacteria</taxon>
        <taxon>Pseudomonadati</taxon>
        <taxon>Thermodesulfobacteriota</taxon>
        <taxon>Desulfomonilia</taxon>
        <taxon>Desulfomonilales</taxon>
        <taxon>Desulfomonilaceae</taxon>
        <taxon>Desulfomonile</taxon>
    </lineage>
</organism>
<accession>I4C9H2</accession>
<protein>
    <submittedName>
        <fullName evidence="1">Uncharacterized protein</fullName>
    </submittedName>
</protein>
<dbReference type="STRING" id="706587.Desti_3564"/>
<name>I4C9H2_DESTA</name>
<evidence type="ECO:0000313" key="2">
    <source>
        <dbReference type="Proteomes" id="UP000006055"/>
    </source>
</evidence>
<dbReference type="EMBL" id="CP003360">
    <property type="protein sequence ID" value="AFM26213.1"/>
    <property type="molecule type" value="Genomic_DNA"/>
</dbReference>
<sequence>MIHYRPVFGEGQVIPVDGRTLNGICSTQANKSILAILTTVYSLVSSVGGTDVGAFAELRELSRQRLKEPGPKD</sequence>
<dbReference type="KEGG" id="dti:Desti_3564"/>
<gene>
    <name evidence="1" type="ordered locus">Desti_3564</name>
</gene>
<keyword evidence="2" id="KW-1185">Reference proteome</keyword>
<dbReference type="AlphaFoldDB" id="I4C9H2"/>
<proteinExistence type="predicted"/>